<dbReference type="Pfam" id="PF13333">
    <property type="entry name" value="rve_2"/>
    <property type="match status" value="1"/>
</dbReference>
<evidence type="ECO:0000313" key="5">
    <source>
        <dbReference type="Proteomes" id="UP000250245"/>
    </source>
</evidence>
<feature type="domain" description="Integrase catalytic" evidence="3">
    <location>
        <begin position="128"/>
        <end position="292"/>
    </location>
</feature>
<dbReference type="NCBIfam" id="NF033516">
    <property type="entry name" value="transpos_IS3"/>
    <property type="match status" value="1"/>
</dbReference>
<feature type="compositionally biased region" description="Basic and acidic residues" evidence="2">
    <location>
        <begin position="114"/>
        <end position="124"/>
    </location>
</feature>
<evidence type="ECO:0000256" key="1">
    <source>
        <dbReference type="ARBA" id="ARBA00002286"/>
    </source>
</evidence>
<dbReference type="AlphaFoldDB" id="A0A2X2YJF8"/>
<protein>
    <submittedName>
        <fullName evidence="4">Integrase core domain</fullName>
    </submittedName>
</protein>
<evidence type="ECO:0000259" key="3">
    <source>
        <dbReference type="PROSITE" id="PS50994"/>
    </source>
</evidence>
<dbReference type="InterPro" id="IPR012337">
    <property type="entry name" value="RNaseH-like_sf"/>
</dbReference>
<dbReference type="InterPro" id="IPR025948">
    <property type="entry name" value="HTH-like_dom"/>
</dbReference>
<dbReference type="InterPro" id="IPR050900">
    <property type="entry name" value="Transposase_IS3/IS150/IS904"/>
</dbReference>
<gene>
    <name evidence="4" type="ORF">NCTC11820_00011</name>
</gene>
<dbReference type="GO" id="GO:0015074">
    <property type="term" value="P:DNA integration"/>
    <property type="evidence" value="ECO:0007669"/>
    <property type="project" value="InterPro"/>
</dbReference>
<dbReference type="SUPFAM" id="SSF53098">
    <property type="entry name" value="Ribonuclease H-like"/>
    <property type="match status" value="1"/>
</dbReference>
<dbReference type="Pfam" id="PF00665">
    <property type="entry name" value="rve"/>
    <property type="match status" value="1"/>
</dbReference>
<comment type="function">
    <text evidence="1">Involved in the transposition of the insertion sequence.</text>
</comment>
<accession>A0A2X2YJF8</accession>
<dbReference type="InterPro" id="IPR036397">
    <property type="entry name" value="RNaseH_sf"/>
</dbReference>
<reference evidence="4 5" key="1">
    <citation type="submission" date="2018-06" db="EMBL/GenBank/DDBJ databases">
        <authorList>
            <consortium name="Pathogen Informatics"/>
            <person name="Doyle S."/>
        </authorList>
    </citation>
    <scope>NUCLEOTIDE SEQUENCE [LARGE SCALE GENOMIC DNA]</scope>
    <source>
        <strain evidence="4 5">NCTC11820</strain>
    </source>
</reference>
<proteinExistence type="predicted"/>
<dbReference type="InterPro" id="IPR048020">
    <property type="entry name" value="Transpos_IS3"/>
</dbReference>
<dbReference type="PANTHER" id="PTHR46889">
    <property type="entry name" value="TRANSPOSASE INSF FOR INSERTION SEQUENCE IS3B-RELATED"/>
    <property type="match status" value="1"/>
</dbReference>
<dbReference type="GO" id="GO:0003676">
    <property type="term" value="F:nucleic acid binding"/>
    <property type="evidence" value="ECO:0007669"/>
    <property type="project" value="InterPro"/>
</dbReference>
<evidence type="ECO:0000256" key="2">
    <source>
        <dbReference type="SAM" id="MobiDB-lite"/>
    </source>
</evidence>
<dbReference type="PANTHER" id="PTHR46889:SF5">
    <property type="entry name" value="INTEGRASE PROTEIN"/>
    <property type="match status" value="1"/>
</dbReference>
<evidence type="ECO:0000313" key="4">
    <source>
        <dbReference type="EMBL" id="SQB63251.1"/>
    </source>
</evidence>
<name>A0A2X2YJF8_9ACTO</name>
<feature type="region of interest" description="Disordered" evidence="2">
    <location>
        <begin position="104"/>
        <end position="124"/>
    </location>
</feature>
<organism evidence="4 5">
    <name type="scientific">Mobiluncus curtisii</name>
    <dbReference type="NCBI Taxonomy" id="2051"/>
    <lineage>
        <taxon>Bacteria</taxon>
        <taxon>Bacillati</taxon>
        <taxon>Actinomycetota</taxon>
        <taxon>Actinomycetes</taxon>
        <taxon>Actinomycetales</taxon>
        <taxon>Actinomycetaceae</taxon>
        <taxon>Mobiluncus</taxon>
    </lineage>
</organism>
<dbReference type="EMBL" id="UASJ01000001">
    <property type="protein sequence ID" value="SQB63251.1"/>
    <property type="molecule type" value="Genomic_DNA"/>
</dbReference>
<dbReference type="OMA" id="EICQGPS"/>
<dbReference type="Gene3D" id="3.30.420.10">
    <property type="entry name" value="Ribonuclease H-like superfamily/Ribonuclease H"/>
    <property type="match status" value="1"/>
</dbReference>
<dbReference type="InterPro" id="IPR001584">
    <property type="entry name" value="Integrase_cat-core"/>
</dbReference>
<dbReference type="PROSITE" id="PS50994">
    <property type="entry name" value="INTEGRASE"/>
    <property type="match status" value="1"/>
</dbReference>
<sequence length="302" mass="34774">MIAFIDQYRDCFSVERICRVMREHTVGGFITSRGYRAAKTRKVSARQLRDALLIEEIVKIFDQNYHVYGIRKIWRAMRRAGFAIGREQTGRLMRLDGICGARRERRPVTTRPSPRPDTRPDLVNRDFTADRPNRLWVADITYVRTVSGFVYTAFVTDVYSRKIVGWATRSTMTIEALPLEALEQAIGCAKDNLAGLIHHADHGSQYVSIKYSQRLTDAGIRSSTGTIGDSYDNALAETVNGLYKTELIYSQTWRSCTEVEWATLNWVYRWNHQRLHESLDYSTPEEVITQYNQTHAKQLAPV</sequence>
<dbReference type="Proteomes" id="UP000250245">
    <property type="component" value="Unassembled WGS sequence"/>
</dbReference>
<dbReference type="Pfam" id="PF13276">
    <property type="entry name" value="HTH_21"/>
    <property type="match status" value="1"/>
</dbReference>